<dbReference type="PANTHER" id="PTHR36214:SF5">
    <property type="entry name" value="ACETYL-COA DECARBONYLASE_SYNTHASE COMPLEX SUBUNIT DELTA"/>
    <property type="match status" value="1"/>
</dbReference>
<feature type="non-terminal residue" evidence="2">
    <location>
        <position position="216"/>
    </location>
</feature>
<evidence type="ECO:0000313" key="2">
    <source>
        <dbReference type="EMBL" id="GAG86300.1"/>
    </source>
</evidence>
<gene>
    <name evidence="2" type="ORF">S01H4_24526</name>
</gene>
<proteinExistence type="predicted"/>
<sequence length="216" mass="23331">MAYVIPKENYNGQVLSLDFGKESGAVSIGGENTLPFLSFEGEVPNRPVIAYEIQDTQPDDWPETVSNVFKDVSNDPVTWAQHCQNELKADSIALRLVSTHPDRGDRSPEDAAKTVKQVLDAINIPLIILGSSHIEKDASVLVAAAEAASGSNCIIGKAQEGNYKTIVAAALAHNHKLIAMSELDINLAKQLNILITQMGFDKSRLLTDPMCSALGY</sequence>
<feature type="domain" description="CO dehydrogenase/acetyl-CoA synthase delta subunit TIM barrel" evidence="1">
    <location>
        <begin position="18"/>
        <end position="216"/>
    </location>
</feature>
<dbReference type="InterPro" id="IPR011005">
    <property type="entry name" value="Dihydropteroate_synth-like_sf"/>
</dbReference>
<dbReference type="InterPro" id="IPR016041">
    <property type="entry name" value="Ac-CoA_synth_d_su_TIM-brl"/>
</dbReference>
<dbReference type="Pfam" id="PF03599">
    <property type="entry name" value="CdhD"/>
    <property type="match status" value="1"/>
</dbReference>
<dbReference type="EMBL" id="BART01011532">
    <property type="protein sequence ID" value="GAG86300.1"/>
    <property type="molecule type" value="Genomic_DNA"/>
</dbReference>
<evidence type="ECO:0000259" key="1">
    <source>
        <dbReference type="Pfam" id="PF03599"/>
    </source>
</evidence>
<dbReference type="AlphaFoldDB" id="X1AU99"/>
<protein>
    <recommendedName>
        <fullName evidence="1">CO dehydrogenase/acetyl-CoA synthase delta subunit TIM barrel domain-containing protein</fullName>
    </recommendedName>
</protein>
<dbReference type="SUPFAM" id="SSF51717">
    <property type="entry name" value="Dihydropteroate synthetase-like"/>
    <property type="match status" value="1"/>
</dbReference>
<accession>X1AU99</accession>
<dbReference type="InterPro" id="IPR051069">
    <property type="entry name" value="ACDS_complex_subunit"/>
</dbReference>
<dbReference type="Gene3D" id="3.20.20.20">
    <property type="entry name" value="Dihydropteroate synthase-like"/>
    <property type="match status" value="1"/>
</dbReference>
<dbReference type="PANTHER" id="PTHR36214">
    <property type="match status" value="1"/>
</dbReference>
<organism evidence="2">
    <name type="scientific">marine sediment metagenome</name>
    <dbReference type="NCBI Taxonomy" id="412755"/>
    <lineage>
        <taxon>unclassified sequences</taxon>
        <taxon>metagenomes</taxon>
        <taxon>ecological metagenomes</taxon>
    </lineage>
</organism>
<dbReference type="NCBIfam" id="NF003376">
    <property type="entry name" value="PRK04452.1-2"/>
    <property type="match status" value="1"/>
</dbReference>
<reference evidence="2" key="1">
    <citation type="journal article" date="2014" name="Front. Microbiol.">
        <title>High frequency of phylogenetically diverse reductive dehalogenase-homologous genes in deep subseafloor sedimentary metagenomes.</title>
        <authorList>
            <person name="Kawai M."/>
            <person name="Futagami T."/>
            <person name="Toyoda A."/>
            <person name="Takaki Y."/>
            <person name="Nishi S."/>
            <person name="Hori S."/>
            <person name="Arai W."/>
            <person name="Tsubouchi T."/>
            <person name="Morono Y."/>
            <person name="Uchiyama I."/>
            <person name="Ito T."/>
            <person name="Fujiyama A."/>
            <person name="Inagaki F."/>
            <person name="Takami H."/>
        </authorList>
    </citation>
    <scope>NUCLEOTIDE SEQUENCE</scope>
    <source>
        <strain evidence="2">Expedition CK06-06</strain>
    </source>
</reference>
<name>X1AU99_9ZZZZ</name>
<comment type="caution">
    <text evidence="2">The sequence shown here is derived from an EMBL/GenBank/DDBJ whole genome shotgun (WGS) entry which is preliminary data.</text>
</comment>